<proteinExistence type="inferred from homology"/>
<dbReference type="Gene3D" id="3.40.50.300">
    <property type="entry name" value="P-loop containing nucleotide triphosphate hydrolases"/>
    <property type="match status" value="1"/>
</dbReference>
<dbReference type="PANTHER" id="PTHR32039:SF7">
    <property type="entry name" value="COMPETENCE PROTEIN COMM"/>
    <property type="match status" value="1"/>
</dbReference>
<dbReference type="OrthoDB" id="9813147at2"/>
<name>A0A172RY66_9ACTN</name>
<evidence type="ECO:0000313" key="5">
    <source>
        <dbReference type="EMBL" id="SEO90732.1"/>
    </source>
</evidence>
<accession>A0A172RY66</accession>
<organism evidence="5 6">
    <name type="scientific">Denitrobacterium detoxificans</name>
    <dbReference type="NCBI Taxonomy" id="79604"/>
    <lineage>
        <taxon>Bacteria</taxon>
        <taxon>Bacillati</taxon>
        <taxon>Actinomycetota</taxon>
        <taxon>Coriobacteriia</taxon>
        <taxon>Eggerthellales</taxon>
        <taxon>Eggerthellaceae</taxon>
        <taxon>Denitrobacterium</taxon>
    </lineage>
</organism>
<dbReference type="InterPro" id="IPR014721">
    <property type="entry name" value="Ribsml_uS5_D2-typ_fold_subgr"/>
</dbReference>
<dbReference type="InterPro" id="IPR027417">
    <property type="entry name" value="P-loop_NTPase"/>
</dbReference>
<keyword evidence="6" id="KW-1185">Reference proteome</keyword>
<keyword evidence="2" id="KW-0547">Nucleotide-binding</keyword>
<evidence type="ECO:0000259" key="4">
    <source>
        <dbReference type="PROSITE" id="PS50051"/>
    </source>
</evidence>
<dbReference type="STRING" id="79604.AAY81_05445"/>
<dbReference type="PROSITE" id="PS50051">
    <property type="entry name" value="MCM_2"/>
    <property type="match status" value="1"/>
</dbReference>
<sequence>MTRKQCSVMSATIVGVKAIPVSVEVAITSGIPGFAIVGMPDAAIQEARERIRSAIKACGYTMPREKVVVNLAPGSLRKTGSGFDLPIAVALLVATGQIEPSIVSDALVVGELSLEGGVRPIPGMLAYLLCARDLGVKLLCPHSDVACFPDDSNNDIVVLRHLGAFSTGEFEHPCSTCGLMLAIEPDYADIGGHEFEKRAMQIAAAGNHGVLLMGPPGSGKTMLASRLPSILPPLSEREIMETACVHSVAGEDVSAILRGVRPFRSPHHSATMAGLVGGGSVIRPGELTLAHNGVLFLDELGEFSGHVLQSIRQPLESGRITITRANGNVEMPARFMLVAASNPCPCGYFGDEKISCTCSPARVSDYQNRIGGPLIDRIDICLDVWRSDYEDVVSSGSSLDSATLREGVLAGREFAYERWRRSDAPLAVSTHDMLRACMMEGETERFFKGMAEAHILSGRGIMRVLSVARTIADIEQSVRVTDDHIAEAFSLRVRSQIGAAA</sequence>
<dbReference type="PATRIC" id="fig|79604.3.peg.1103"/>
<evidence type="ECO:0000313" key="6">
    <source>
        <dbReference type="Proteomes" id="UP000182975"/>
    </source>
</evidence>
<dbReference type="InterPro" id="IPR003593">
    <property type="entry name" value="AAA+_ATPase"/>
</dbReference>
<dbReference type="PANTHER" id="PTHR32039">
    <property type="entry name" value="MAGNESIUM-CHELATASE SUBUNIT CHLI"/>
    <property type="match status" value="1"/>
</dbReference>
<dbReference type="NCBIfam" id="TIGR00368">
    <property type="entry name" value="YifB family Mg chelatase-like AAA ATPase"/>
    <property type="match status" value="1"/>
</dbReference>
<dbReference type="SMART" id="SM00382">
    <property type="entry name" value="AAA"/>
    <property type="match status" value="1"/>
</dbReference>
<evidence type="ECO:0000256" key="2">
    <source>
        <dbReference type="ARBA" id="ARBA00022741"/>
    </source>
</evidence>
<keyword evidence="3" id="KW-0067">ATP-binding</keyword>
<dbReference type="InterPro" id="IPR000523">
    <property type="entry name" value="Mg_chelatse_chII-like_cat_dom"/>
</dbReference>
<dbReference type="InterPro" id="IPR001208">
    <property type="entry name" value="MCM_dom"/>
</dbReference>
<dbReference type="AlphaFoldDB" id="A0A172RY66"/>
<comment type="similarity">
    <text evidence="1">Belongs to the Mg-chelatase subunits D/I family. ComM subfamily.</text>
</comment>
<dbReference type="GO" id="GO:0003677">
    <property type="term" value="F:DNA binding"/>
    <property type="evidence" value="ECO:0007669"/>
    <property type="project" value="InterPro"/>
</dbReference>
<evidence type="ECO:0000256" key="1">
    <source>
        <dbReference type="ARBA" id="ARBA00006354"/>
    </source>
</evidence>
<dbReference type="PRINTS" id="PR01657">
    <property type="entry name" value="MCMFAMILY"/>
</dbReference>
<dbReference type="SUPFAM" id="SSF54211">
    <property type="entry name" value="Ribosomal protein S5 domain 2-like"/>
    <property type="match status" value="1"/>
</dbReference>
<protein>
    <submittedName>
        <fullName evidence="5">Magnesium chelatase family protein</fullName>
    </submittedName>
</protein>
<dbReference type="InterPro" id="IPR025158">
    <property type="entry name" value="Mg_chelat-rel_C"/>
</dbReference>
<dbReference type="Proteomes" id="UP000182975">
    <property type="component" value="Unassembled WGS sequence"/>
</dbReference>
<dbReference type="KEGG" id="ddt:AAY81_05445"/>
<feature type="domain" description="MCM C-terminal AAA(+) ATPase" evidence="4">
    <location>
        <begin position="281"/>
        <end position="343"/>
    </location>
</feature>
<dbReference type="SUPFAM" id="SSF52540">
    <property type="entry name" value="P-loop containing nucleoside triphosphate hydrolases"/>
    <property type="match status" value="1"/>
</dbReference>
<dbReference type="InterPro" id="IPR004482">
    <property type="entry name" value="Mg_chelat-rel"/>
</dbReference>
<dbReference type="Pfam" id="PF13541">
    <property type="entry name" value="ChlI"/>
    <property type="match status" value="1"/>
</dbReference>
<dbReference type="Pfam" id="PF13335">
    <property type="entry name" value="Mg_chelatase_C"/>
    <property type="match status" value="1"/>
</dbReference>
<dbReference type="Gene3D" id="3.30.230.10">
    <property type="match status" value="1"/>
</dbReference>
<dbReference type="RefSeq" id="WP_066662385.1">
    <property type="nucleotide sequence ID" value="NZ_CP011402.1"/>
</dbReference>
<dbReference type="InterPro" id="IPR045006">
    <property type="entry name" value="CHLI-like"/>
</dbReference>
<gene>
    <name evidence="5" type="ORF">SAMN02910314_01568</name>
</gene>
<reference evidence="6" key="1">
    <citation type="submission" date="2016-10" db="EMBL/GenBank/DDBJ databases">
        <authorList>
            <person name="Varghese N."/>
        </authorList>
    </citation>
    <scope>NUCLEOTIDE SEQUENCE [LARGE SCALE GENOMIC DNA]</scope>
    <source>
        <strain evidence="6">DSM 21843</strain>
    </source>
</reference>
<dbReference type="EMBL" id="FOEC01000011">
    <property type="protein sequence ID" value="SEO90732.1"/>
    <property type="molecule type" value="Genomic_DNA"/>
</dbReference>
<dbReference type="Pfam" id="PF01078">
    <property type="entry name" value="Mg_chelatase"/>
    <property type="match status" value="1"/>
</dbReference>
<dbReference type="InterPro" id="IPR020568">
    <property type="entry name" value="Ribosomal_Su5_D2-typ_SF"/>
</dbReference>
<dbReference type="GO" id="GO:0005524">
    <property type="term" value="F:ATP binding"/>
    <property type="evidence" value="ECO:0007669"/>
    <property type="project" value="UniProtKB-KW"/>
</dbReference>
<evidence type="ECO:0000256" key="3">
    <source>
        <dbReference type="ARBA" id="ARBA00022840"/>
    </source>
</evidence>